<feature type="region of interest" description="Disordered" evidence="1">
    <location>
        <begin position="1"/>
        <end position="42"/>
    </location>
</feature>
<gene>
    <name evidence="2" type="ORF">G4H13_20060</name>
</gene>
<comment type="caution">
    <text evidence="2">The sequence shown here is derived from an EMBL/GenBank/DDBJ whole genome shotgun (WGS) entry which is preliminary data.</text>
</comment>
<evidence type="ECO:0000256" key="1">
    <source>
        <dbReference type="SAM" id="MobiDB-lite"/>
    </source>
</evidence>
<feature type="compositionally biased region" description="Polar residues" evidence="1">
    <location>
        <begin position="101"/>
        <end position="112"/>
    </location>
</feature>
<protein>
    <submittedName>
        <fullName evidence="2">Uncharacterized protein</fullName>
    </submittedName>
</protein>
<dbReference type="SUPFAM" id="SSF48498">
    <property type="entry name" value="Tetracyclin repressor-like, C-terminal domain"/>
    <property type="match status" value="1"/>
</dbReference>
<evidence type="ECO:0000313" key="2">
    <source>
        <dbReference type="EMBL" id="NEW72635.1"/>
    </source>
</evidence>
<dbReference type="EMBL" id="JAAIKT010000023">
    <property type="protein sequence ID" value="NEW72635.1"/>
    <property type="molecule type" value="Genomic_DNA"/>
</dbReference>
<sequence length="211" mass="23610">MIYRHPQCRGATAGRARGRRGWARAGAWRSEAPREHHQRQDGKFPALFAAVLNDTGIDPQTRAPGSNLDLEPTPASPRSARVRGVLQPPSPAPGHREHPTVTPTAHTNQPSRQARPPRHTTPRPPWRHPPRIQTCRVTCTDEVFGKRNDGLIDPEGGTQRASLLLWTALHGIVSLRINKDAIDWPDPHRLAEEMIDAIIRPRPCPADRREH</sequence>
<reference evidence="2" key="1">
    <citation type="submission" date="2020-02" db="EMBL/GenBank/DDBJ databases">
        <title>A new Streptomyces sp. for controlling soil-borne diseases.</title>
        <authorList>
            <person name="Li X."/>
            <person name="Tian Y."/>
            <person name="Gao K."/>
        </authorList>
    </citation>
    <scope>NUCLEOTIDE SEQUENCE [LARGE SCALE GENOMIC DNA]</scope>
    <source>
        <strain evidence="2">0250</strain>
    </source>
</reference>
<keyword evidence="3" id="KW-1185">Reference proteome</keyword>
<feature type="compositionally biased region" description="Basic and acidic residues" evidence="1">
    <location>
        <begin position="31"/>
        <end position="42"/>
    </location>
</feature>
<proteinExistence type="predicted"/>
<accession>A0A6G4AH38</accession>
<name>A0A6G4AH38_9ACTN</name>
<dbReference type="InterPro" id="IPR036271">
    <property type="entry name" value="Tet_transcr_reg_TetR-rel_C_sf"/>
</dbReference>
<feature type="compositionally biased region" description="Basic residues" evidence="1">
    <location>
        <begin position="115"/>
        <end position="130"/>
    </location>
</feature>
<feature type="region of interest" description="Disordered" evidence="1">
    <location>
        <begin position="56"/>
        <end position="131"/>
    </location>
</feature>
<organism evidence="2 3">
    <name type="scientific">Streptomyces rhizosphaericus</name>
    <dbReference type="NCBI Taxonomy" id="114699"/>
    <lineage>
        <taxon>Bacteria</taxon>
        <taxon>Bacillati</taxon>
        <taxon>Actinomycetota</taxon>
        <taxon>Actinomycetes</taxon>
        <taxon>Kitasatosporales</taxon>
        <taxon>Streptomycetaceae</taxon>
        <taxon>Streptomyces</taxon>
        <taxon>Streptomyces violaceusniger group</taxon>
    </lineage>
</organism>
<dbReference type="AlphaFoldDB" id="A0A6G4AH38"/>
<dbReference type="Proteomes" id="UP000476310">
    <property type="component" value="Unassembled WGS sequence"/>
</dbReference>
<evidence type="ECO:0000313" key="3">
    <source>
        <dbReference type="Proteomes" id="UP000476310"/>
    </source>
</evidence>